<evidence type="ECO:0000313" key="6">
    <source>
        <dbReference type="EMBL" id="QEA03821.1"/>
    </source>
</evidence>
<accession>A0A5B8R5Q2</accession>
<gene>
    <name evidence="6" type="primary">azu</name>
    <name evidence="6" type="ORF">KBTEX_00121</name>
</gene>
<reference evidence="6" key="1">
    <citation type="submission" date="2019-06" db="EMBL/GenBank/DDBJ databases">
        <authorList>
            <person name="Murdoch R.W."/>
            <person name="Fathepure B."/>
        </authorList>
    </citation>
    <scope>NUCLEOTIDE SEQUENCE</scope>
</reference>
<dbReference type="CDD" id="cd13922">
    <property type="entry name" value="Azurin"/>
    <property type="match status" value="1"/>
</dbReference>
<dbReference type="PANTHER" id="PTHR38439">
    <property type="entry name" value="AURACYANIN-B"/>
    <property type="match status" value="1"/>
</dbReference>
<protein>
    <submittedName>
        <fullName evidence="6">Azurin</fullName>
    </submittedName>
</protein>
<evidence type="ECO:0000256" key="1">
    <source>
        <dbReference type="ARBA" id="ARBA00022448"/>
    </source>
</evidence>
<evidence type="ECO:0000256" key="4">
    <source>
        <dbReference type="ARBA" id="ARBA00023008"/>
    </source>
</evidence>
<feature type="domain" description="Blue (type 1) copper" evidence="5">
    <location>
        <begin position="22"/>
        <end position="148"/>
    </location>
</feature>
<evidence type="ECO:0000259" key="5">
    <source>
        <dbReference type="Pfam" id="PF00127"/>
    </source>
</evidence>
<dbReference type="InterPro" id="IPR014068">
    <property type="entry name" value="Azurin"/>
</dbReference>
<dbReference type="InterPro" id="IPR008972">
    <property type="entry name" value="Cupredoxin"/>
</dbReference>
<dbReference type="InterPro" id="IPR050845">
    <property type="entry name" value="Cu-binding_ET"/>
</dbReference>
<dbReference type="PROSITE" id="PS00196">
    <property type="entry name" value="COPPER_BLUE"/>
    <property type="match status" value="1"/>
</dbReference>
<evidence type="ECO:0000256" key="3">
    <source>
        <dbReference type="ARBA" id="ARBA00022982"/>
    </source>
</evidence>
<evidence type="ECO:0000256" key="2">
    <source>
        <dbReference type="ARBA" id="ARBA00022723"/>
    </source>
</evidence>
<sequence length="150" mass="16001">MHHPRALLALILLLAAPAAFAAQCEVTVEANDAMQYDTDRIEVSQSCETFTVTLEHVGQLPRAAMGHDWVLSTTADKQGVVNDGIAAGIDKGYVKPDDERVIAATDLIGGGEQTTVTFDPSELEEGGDYSFYCTFPGHASVMTGKLVVTD</sequence>
<dbReference type="PANTHER" id="PTHR38439:SF2">
    <property type="entry name" value="OUTER MEMBRANE PROTEIN H.8"/>
    <property type="match status" value="1"/>
</dbReference>
<dbReference type="Pfam" id="PF00127">
    <property type="entry name" value="Copper-bind"/>
    <property type="match status" value="1"/>
</dbReference>
<keyword evidence="2" id="KW-0479">Metal-binding</keyword>
<name>A0A5B8R5Q2_9ZZZZ</name>
<dbReference type="EMBL" id="MN079076">
    <property type="protein sequence ID" value="QEA03821.1"/>
    <property type="molecule type" value="Genomic_DNA"/>
</dbReference>
<proteinExistence type="predicted"/>
<dbReference type="InterPro" id="IPR028871">
    <property type="entry name" value="BlueCu_1_BS"/>
</dbReference>
<keyword evidence="3" id="KW-0249">Electron transport</keyword>
<keyword evidence="1" id="KW-0813">Transport</keyword>
<dbReference type="GO" id="GO:0009055">
    <property type="term" value="F:electron transfer activity"/>
    <property type="evidence" value="ECO:0007669"/>
    <property type="project" value="InterPro"/>
</dbReference>
<dbReference type="Gene3D" id="2.60.40.420">
    <property type="entry name" value="Cupredoxins - blue copper proteins"/>
    <property type="match status" value="1"/>
</dbReference>
<dbReference type="AlphaFoldDB" id="A0A5B8R5Q2"/>
<keyword evidence="4" id="KW-0186">Copper</keyword>
<dbReference type="SUPFAM" id="SSF49503">
    <property type="entry name" value="Cupredoxins"/>
    <property type="match status" value="1"/>
</dbReference>
<dbReference type="InterPro" id="IPR000923">
    <property type="entry name" value="BlueCu_1"/>
</dbReference>
<dbReference type="NCBIfam" id="TIGR02695">
    <property type="entry name" value="azurin"/>
    <property type="match status" value="1"/>
</dbReference>
<organism evidence="6">
    <name type="scientific">uncultured organism</name>
    <dbReference type="NCBI Taxonomy" id="155900"/>
    <lineage>
        <taxon>unclassified sequences</taxon>
        <taxon>environmental samples</taxon>
    </lineage>
</organism>
<dbReference type="GO" id="GO:0005507">
    <property type="term" value="F:copper ion binding"/>
    <property type="evidence" value="ECO:0007669"/>
    <property type="project" value="InterPro"/>
</dbReference>